<protein>
    <recommendedName>
        <fullName evidence="7">Major facilitator superfamily (MFS) profile domain-containing protein</fullName>
    </recommendedName>
</protein>
<sequence>NCMAQCESVPTVCFNGIDNSTVCDTFNTSVSKPNGNTPLLTLSAKLMSVRHANVCSENWSDLNYDGNVYQSMSCPSECPLDCIVEGPPKCEDPEASIFWEYFFIREWAMFFMCSGLTMMEAIILAAIKQTKGHYGKQRILAFLGNAVIPLISGALVDYYSRGSDYTAFAPAFILGGICIGGACIVMFFINYEVDPPSSSFLNDAKQLLKNPEIRIFLGVFLAQGILWGVLDTYLFLHLDNLGAPKFLIGLTFTVGMFAGLPFLFMADNIINAIGRQTIFIIAFIFYGVRFLGYSFITNPWHALWFEALEPLSHQVMRASASTYGPVLAPQGLLATLTGLAGAVHYSIGKAVGALMGGFMTGKLGHVTTFRIMGAVSILMGIVYSILYFCYFKKFMVAQ</sequence>
<feature type="transmembrane region" description="Helical" evidence="6">
    <location>
        <begin position="165"/>
        <end position="189"/>
    </location>
</feature>
<dbReference type="GO" id="GO:0022857">
    <property type="term" value="F:transmembrane transporter activity"/>
    <property type="evidence" value="ECO:0007669"/>
    <property type="project" value="InterPro"/>
</dbReference>
<accession>A0AAV2PK26</accession>
<dbReference type="Proteomes" id="UP001497623">
    <property type="component" value="Unassembled WGS sequence"/>
</dbReference>
<keyword evidence="9" id="KW-1185">Reference proteome</keyword>
<gene>
    <name evidence="8" type="ORF">MNOR_LOCUS1117</name>
</gene>
<dbReference type="SUPFAM" id="SSF103473">
    <property type="entry name" value="MFS general substrate transporter"/>
    <property type="match status" value="1"/>
</dbReference>
<dbReference type="Gene3D" id="1.20.1250.20">
    <property type="entry name" value="MFS general substrate transporter like domains"/>
    <property type="match status" value="2"/>
</dbReference>
<comment type="similarity">
    <text evidence="2">Belongs to the major facilitator superfamily. MFSD6 family.</text>
</comment>
<organism evidence="8 9">
    <name type="scientific">Meganyctiphanes norvegica</name>
    <name type="common">Northern krill</name>
    <name type="synonym">Thysanopoda norvegica</name>
    <dbReference type="NCBI Taxonomy" id="48144"/>
    <lineage>
        <taxon>Eukaryota</taxon>
        <taxon>Metazoa</taxon>
        <taxon>Ecdysozoa</taxon>
        <taxon>Arthropoda</taxon>
        <taxon>Crustacea</taxon>
        <taxon>Multicrustacea</taxon>
        <taxon>Malacostraca</taxon>
        <taxon>Eumalacostraca</taxon>
        <taxon>Eucarida</taxon>
        <taxon>Euphausiacea</taxon>
        <taxon>Euphausiidae</taxon>
        <taxon>Meganyctiphanes</taxon>
    </lineage>
</organism>
<dbReference type="InterPro" id="IPR024989">
    <property type="entry name" value="MFS_assoc_dom"/>
</dbReference>
<dbReference type="EMBL" id="CAXKWB010000282">
    <property type="protein sequence ID" value="CAL4060189.1"/>
    <property type="molecule type" value="Genomic_DNA"/>
</dbReference>
<evidence type="ECO:0000256" key="5">
    <source>
        <dbReference type="ARBA" id="ARBA00023136"/>
    </source>
</evidence>
<dbReference type="InterPro" id="IPR020846">
    <property type="entry name" value="MFS_dom"/>
</dbReference>
<comment type="caution">
    <text evidence="8">The sequence shown here is derived from an EMBL/GenBank/DDBJ whole genome shotgun (WGS) entry which is preliminary data.</text>
</comment>
<dbReference type="Pfam" id="PF12832">
    <property type="entry name" value="MFS_1_like"/>
    <property type="match status" value="1"/>
</dbReference>
<feature type="non-terminal residue" evidence="8">
    <location>
        <position position="1"/>
    </location>
</feature>
<evidence type="ECO:0000313" key="9">
    <source>
        <dbReference type="Proteomes" id="UP001497623"/>
    </source>
</evidence>
<feature type="transmembrane region" description="Helical" evidence="6">
    <location>
        <begin position="278"/>
        <end position="296"/>
    </location>
</feature>
<feature type="non-terminal residue" evidence="8">
    <location>
        <position position="398"/>
    </location>
</feature>
<comment type="subcellular location">
    <subcellularLocation>
        <location evidence="1">Membrane</location>
        <topology evidence="1">Multi-pass membrane protein</topology>
    </subcellularLocation>
</comment>
<keyword evidence="4 6" id="KW-1133">Transmembrane helix</keyword>
<dbReference type="PANTHER" id="PTHR16172">
    <property type="entry name" value="MAJOR FACILITATOR SUPERFAMILY DOMAIN-CONTAINING PROTEIN 6-LIKE"/>
    <property type="match status" value="1"/>
</dbReference>
<proteinExistence type="inferred from homology"/>
<feature type="transmembrane region" description="Helical" evidence="6">
    <location>
        <begin position="215"/>
        <end position="234"/>
    </location>
</feature>
<feature type="transmembrane region" description="Helical" evidence="6">
    <location>
        <begin position="107"/>
        <end position="127"/>
    </location>
</feature>
<evidence type="ECO:0000259" key="7">
    <source>
        <dbReference type="PROSITE" id="PS50850"/>
    </source>
</evidence>
<evidence type="ECO:0000256" key="6">
    <source>
        <dbReference type="SAM" id="Phobius"/>
    </source>
</evidence>
<keyword evidence="5 6" id="KW-0472">Membrane</keyword>
<dbReference type="InterPro" id="IPR036259">
    <property type="entry name" value="MFS_trans_sf"/>
</dbReference>
<dbReference type="GO" id="GO:0016020">
    <property type="term" value="C:membrane"/>
    <property type="evidence" value="ECO:0007669"/>
    <property type="project" value="UniProtKB-SubCell"/>
</dbReference>
<dbReference type="PANTHER" id="PTHR16172:SF41">
    <property type="entry name" value="MAJOR FACILITATOR SUPERFAMILY DOMAIN-CONTAINING PROTEIN 6-LIKE"/>
    <property type="match status" value="1"/>
</dbReference>
<dbReference type="AlphaFoldDB" id="A0AAV2PK26"/>
<evidence type="ECO:0000256" key="2">
    <source>
        <dbReference type="ARBA" id="ARBA00005241"/>
    </source>
</evidence>
<dbReference type="InterPro" id="IPR051717">
    <property type="entry name" value="MFS_MFSD6"/>
</dbReference>
<evidence type="ECO:0000313" key="8">
    <source>
        <dbReference type="EMBL" id="CAL4060189.1"/>
    </source>
</evidence>
<feature type="domain" description="Major facilitator superfamily (MFS) profile" evidence="7">
    <location>
        <begin position="212"/>
        <end position="398"/>
    </location>
</feature>
<evidence type="ECO:0000256" key="4">
    <source>
        <dbReference type="ARBA" id="ARBA00022989"/>
    </source>
</evidence>
<keyword evidence="3 6" id="KW-0812">Transmembrane</keyword>
<evidence type="ECO:0000256" key="1">
    <source>
        <dbReference type="ARBA" id="ARBA00004141"/>
    </source>
</evidence>
<feature type="transmembrane region" description="Helical" evidence="6">
    <location>
        <begin position="369"/>
        <end position="390"/>
    </location>
</feature>
<reference evidence="8 9" key="1">
    <citation type="submission" date="2024-05" db="EMBL/GenBank/DDBJ databases">
        <authorList>
            <person name="Wallberg A."/>
        </authorList>
    </citation>
    <scope>NUCLEOTIDE SEQUENCE [LARGE SCALE GENOMIC DNA]</scope>
</reference>
<feature type="transmembrane region" description="Helical" evidence="6">
    <location>
        <begin position="139"/>
        <end position="159"/>
    </location>
</feature>
<feature type="transmembrane region" description="Helical" evidence="6">
    <location>
        <begin position="246"/>
        <end position="266"/>
    </location>
</feature>
<evidence type="ECO:0000256" key="3">
    <source>
        <dbReference type="ARBA" id="ARBA00022692"/>
    </source>
</evidence>
<name>A0AAV2PK26_MEGNR</name>
<dbReference type="PROSITE" id="PS50850">
    <property type="entry name" value="MFS"/>
    <property type="match status" value="1"/>
</dbReference>